<dbReference type="Gene3D" id="3.30.70.100">
    <property type="match status" value="1"/>
</dbReference>
<proteinExistence type="predicted"/>
<evidence type="ECO:0000313" key="3">
    <source>
        <dbReference type="Proteomes" id="UP000272729"/>
    </source>
</evidence>
<gene>
    <name evidence="2" type="ORF">DFJ66_3226</name>
</gene>
<dbReference type="Proteomes" id="UP000272729">
    <property type="component" value="Unassembled WGS sequence"/>
</dbReference>
<dbReference type="InterPro" id="IPR007138">
    <property type="entry name" value="ABM_dom"/>
</dbReference>
<accession>A0A495XA69</accession>
<name>A0A495XA69_9PSEU</name>
<keyword evidence="2" id="KW-0503">Monooxygenase</keyword>
<dbReference type="EMBL" id="RBXR01000001">
    <property type="protein sequence ID" value="RKT69985.1"/>
    <property type="molecule type" value="Genomic_DNA"/>
</dbReference>
<dbReference type="AlphaFoldDB" id="A0A495XA69"/>
<reference evidence="2 3" key="1">
    <citation type="submission" date="2018-10" db="EMBL/GenBank/DDBJ databases">
        <title>Sequencing the genomes of 1000 actinobacteria strains.</title>
        <authorList>
            <person name="Klenk H.-P."/>
        </authorList>
    </citation>
    <scope>NUCLEOTIDE SEQUENCE [LARGE SCALE GENOMIC DNA]</scope>
    <source>
        <strain evidence="2 3">DSM 43911</strain>
    </source>
</reference>
<keyword evidence="2" id="KW-0560">Oxidoreductase</keyword>
<dbReference type="RefSeq" id="WP_121222145.1">
    <property type="nucleotide sequence ID" value="NZ_JBIUBA010000010.1"/>
</dbReference>
<feature type="domain" description="ABM" evidence="1">
    <location>
        <begin position="3"/>
        <end position="64"/>
    </location>
</feature>
<comment type="caution">
    <text evidence="2">The sequence shown here is derived from an EMBL/GenBank/DDBJ whole genome shotgun (WGS) entry which is preliminary data.</text>
</comment>
<organism evidence="2 3">
    <name type="scientific">Saccharothrix variisporea</name>
    <dbReference type="NCBI Taxonomy" id="543527"/>
    <lineage>
        <taxon>Bacteria</taxon>
        <taxon>Bacillati</taxon>
        <taxon>Actinomycetota</taxon>
        <taxon>Actinomycetes</taxon>
        <taxon>Pseudonocardiales</taxon>
        <taxon>Pseudonocardiaceae</taxon>
        <taxon>Saccharothrix</taxon>
    </lineage>
</organism>
<dbReference type="SUPFAM" id="SSF54909">
    <property type="entry name" value="Dimeric alpha+beta barrel"/>
    <property type="match status" value="1"/>
</dbReference>
<dbReference type="InterPro" id="IPR011008">
    <property type="entry name" value="Dimeric_a/b-barrel"/>
</dbReference>
<sequence length="125" mass="13218">MLLVCRFTVPETDVPAFAERATKALELLTAQPGCRGGQVARSLDEPDLFVLTVEFDSVVAYRRALSPFEVREHVVPLLSEAVAEAAAFEPLLVADGGSVQVRTSLLASDAGTVRLGEAAGPAVPR</sequence>
<dbReference type="Pfam" id="PF03992">
    <property type="entry name" value="ABM"/>
    <property type="match status" value="1"/>
</dbReference>
<evidence type="ECO:0000259" key="1">
    <source>
        <dbReference type="Pfam" id="PF03992"/>
    </source>
</evidence>
<protein>
    <submittedName>
        <fullName evidence="2">Antibiotic biosynthesis monooxygenase</fullName>
    </submittedName>
</protein>
<dbReference type="OrthoDB" id="5193042at2"/>
<dbReference type="GO" id="GO:0004497">
    <property type="term" value="F:monooxygenase activity"/>
    <property type="evidence" value="ECO:0007669"/>
    <property type="project" value="UniProtKB-KW"/>
</dbReference>
<evidence type="ECO:0000313" key="2">
    <source>
        <dbReference type="EMBL" id="RKT69985.1"/>
    </source>
</evidence>
<keyword evidence="3" id="KW-1185">Reference proteome</keyword>